<evidence type="ECO:0000313" key="7">
    <source>
        <dbReference type="Proteomes" id="UP001218188"/>
    </source>
</evidence>
<dbReference type="EMBL" id="JARJCM010000049">
    <property type="protein sequence ID" value="KAJ7035620.1"/>
    <property type="molecule type" value="Genomic_DNA"/>
</dbReference>
<dbReference type="InterPro" id="IPR043472">
    <property type="entry name" value="Macro_dom-like"/>
</dbReference>
<reference evidence="6" key="1">
    <citation type="submission" date="2023-03" db="EMBL/GenBank/DDBJ databases">
        <title>Massive genome expansion in bonnet fungi (Mycena s.s.) driven by repeated elements and novel gene families across ecological guilds.</title>
        <authorList>
            <consortium name="Lawrence Berkeley National Laboratory"/>
            <person name="Harder C.B."/>
            <person name="Miyauchi S."/>
            <person name="Viragh M."/>
            <person name="Kuo A."/>
            <person name="Thoen E."/>
            <person name="Andreopoulos B."/>
            <person name="Lu D."/>
            <person name="Skrede I."/>
            <person name="Drula E."/>
            <person name="Henrissat B."/>
            <person name="Morin E."/>
            <person name="Kohler A."/>
            <person name="Barry K."/>
            <person name="LaButti K."/>
            <person name="Morin E."/>
            <person name="Salamov A."/>
            <person name="Lipzen A."/>
            <person name="Mereny Z."/>
            <person name="Hegedus B."/>
            <person name="Baldrian P."/>
            <person name="Stursova M."/>
            <person name="Weitz H."/>
            <person name="Taylor A."/>
            <person name="Grigoriev I.V."/>
            <person name="Nagy L.G."/>
            <person name="Martin F."/>
            <person name="Kauserud H."/>
        </authorList>
    </citation>
    <scope>NUCLEOTIDE SEQUENCE</scope>
    <source>
        <strain evidence="6">CBHHK200</strain>
    </source>
</reference>
<evidence type="ECO:0000256" key="1">
    <source>
        <dbReference type="ARBA" id="ARBA00006575"/>
    </source>
</evidence>
<proteinExistence type="inferred from homology"/>
<feature type="domain" description="Macro" evidence="5">
    <location>
        <begin position="10"/>
        <end position="143"/>
    </location>
</feature>
<dbReference type="EC" id="3.1.3.84" evidence="2"/>
<sequence length="156" mass="17097">MSQPSTPPNKITHVKADLFAAPAGSILIHACNTKGSWGAGIATAFQERYPGAFAKYKNMCKKKGEELIGTCLLIRGETHDVACLFTSKDYGRRVDSPAEILAATRLAVADLLAQNVEPVKPMHACRFNSERFGVEWAESEKILVELGAEMIVYERL</sequence>
<dbReference type="InterPro" id="IPR002589">
    <property type="entry name" value="Macro_dom"/>
</dbReference>
<evidence type="ECO:0000256" key="3">
    <source>
        <dbReference type="ARBA" id="ARBA00019744"/>
    </source>
</evidence>
<keyword evidence="7" id="KW-1185">Reference proteome</keyword>
<accession>A0AAD6SZC5</accession>
<name>A0AAD6SZC5_9AGAR</name>
<evidence type="ECO:0000256" key="2">
    <source>
        <dbReference type="ARBA" id="ARBA00012983"/>
    </source>
</evidence>
<dbReference type="AlphaFoldDB" id="A0AAD6SZC5"/>
<dbReference type="InterPro" id="IPR050892">
    <property type="entry name" value="ADP-ribose_metab_enzymes"/>
</dbReference>
<organism evidence="6 7">
    <name type="scientific">Mycena alexandri</name>
    <dbReference type="NCBI Taxonomy" id="1745969"/>
    <lineage>
        <taxon>Eukaryota</taxon>
        <taxon>Fungi</taxon>
        <taxon>Dikarya</taxon>
        <taxon>Basidiomycota</taxon>
        <taxon>Agaricomycotina</taxon>
        <taxon>Agaricomycetes</taxon>
        <taxon>Agaricomycetidae</taxon>
        <taxon>Agaricales</taxon>
        <taxon>Marasmiineae</taxon>
        <taxon>Mycenaceae</taxon>
        <taxon>Mycena</taxon>
    </lineage>
</organism>
<dbReference type="SMART" id="SM00506">
    <property type="entry name" value="A1pp"/>
    <property type="match status" value="1"/>
</dbReference>
<dbReference type="Pfam" id="PF01661">
    <property type="entry name" value="Macro"/>
    <property type="match status" value="1"/>
</dbReference>
<dbReference type="PANTHER" id="PTHR12521:SF0">
    <property type="entry name" value="ADP-RIBOSE GLYCOHYDROLASE OARD1"/>
    <property type="match status" value="1"/>
</dbReference>
<protein>
    <recommendedName>
        <fullName evidence="3">ADP-ribose 1''-phosphate phosphatase</fullName>
        <ecNumber evidence="2">3.1.3.84</ecNumber>
    </recommendedName>
</protein>
<evidence type="ECO:0000256" key="4">
    <source>
        <dbReference type="ARBA" id="ARBA00034427"/>
    </source>
</evidence>
<dbReference type="Gene3D" id="3.40.220.10">
    <property type="entry name" value="Leucine Aminopeptidase, subunit E, domain 1"/>
    <property type="match status" value="1"/>
</dbReference>
<comment type="catalytic activity">
    <reaction evidence="4">
        <text>ADP-alpha-D-ribose 1''-phosphate + H2O = ADP-D-ribose + phosphate</text>
        <dbReference type="Rhea" id="RHEA:25029"/>
        <dbReference type="ChEBI" id="CHEBI:15377"/>
        <dbReference type="ChEBI" id="CHEBI:43474"/>
        <dbReference type="ChEBI" id="CHEBI:57967"/>
        <dbReference type="ChEBI" id="CHEBI:58753"/>
        <dbReference type="EC" id="3.1.3.84"/>
    </reaction>
</comment>
<evidence type="ECO:0000313" key="6">
    <source>
        <dbReference type="EMBL" id="KAJ7035620.1"/>
    </source>
</evidence>
<dbReference type="SUPFAM" id="SSF52949">
    <property type="entry name" value="Macro domain-like"/>
    <property type="match status" value="1"/>
</dbReference>
<comment type="similarity">
    <text evidence="1">Belongs to the POA1 family.</text>
</comment>
<dbReference type="GO" id="GO:0140291">
    <property type="term" value="P:peptidyl-glutamate ADP-deribosylation"/>
    <property type="evidence" value="ECO:0007669"/>
    <property type="project" value="TreeGrafter"/>
</dbReference>
<gene>
    <name evidence="6" type="ORF">C8F04DRAFT_1097885</name>
</gene>
<dbReference type="Proteomes" id="UP001218188">
    <property type="component" value="Unassembled WGS sequence"/>
</dbReference>
<dbReference type="PANTHER" id="PTHR12521">
    <property type="entry name" value="PROTEIN C6ORF130"/>
    <property type="match status" value="1"/>
</dbReference>
<comment type="caution">
    <text evidence="6">The sequence shown here is derived from an EMBL/GenBank/DDBJ whole genome shotgun (WGS) entry which is preliminary data.</text>
</comment>
<evidence type="ECO:0000259" key="5">
    <source>
        <dbReference type="SMART" id="SM00506"/>
    </source>
</evidence>